<dbReference type="PANTHER" id="PTHR19446">
    <property type="entry name" value="REVERSE TRANSCRIPTASES"/>
    <property type="match status" value="1"/>
</dbReference>
<feature type="non-terminal residue" evidence="1">
    <location>
        <position position="131"/>
    </location>
</feature>
<organism evidence="1">
    <name type="scientific">Ailuropoda melanoleuca</name>
    <name type="common">Giant panda</name>
    <dbReference type="NCBI Taxonomy" id="9646"/>
    <lineage>
        <taxon>Eukaryota</taxon>
        <taxon>Metazoa</taxon>
        <taxon>Chordata</taxon>
        <taxon>Craniata</taxon>
        <taxon>Vertebrata</taxon>
        <taxon>Euteleostomi</taxon>
        <taxon>Mammalia</taxon>
        <taxon>Eutheria</taxon>
        <taxon>Laurasiatheria</taxon>
        <taxon>Carnivora</taxon>
        <taxon>Caniformia</taxon>
        <taxon>Ursidae</taxon>
        <taxon>Ailuropoda</taxon>
    </lineage>
</organism>
<dbReference type="AlphaFoldDB" id="D2H2C8"/>
<accession>D2H2C8</accession>
<dbReference type="EMBL" id="GL192442">
    <property type="protein sequence ID" value="EFB29126.1"/>
    <property type="molecule type" value="Genomic_DNA"/>
</dbReference>
<dbReference type="InParanoid" id="D2H2C8"/>
<gene>
    <name evidence="1" type="ORF">PANDA_003778</name>
</gene>
<reference evidence="1" key="1">
    <citation type="journal article" date="2010" name="Nature">
        <title>The sequence and de novo assembly of the giant panda genome.</title>
        <authorList>
            <person name="Li R."/>
            <person name="Fan W."/>
            <person name="Tian G."/>
            <person name="Zhu H."/>
            <person name="He L."/>
            <person name="Cai J."/>
            <person name="Huang Q."/>
            <person name="Cai Q."/>
            <person name="Li B."/>
            <person name="Bai Y."/>
            <person name="Zhang Z."/>
            <person name="Zhang Y."/>
            <person name="Wang W."/>
            <person name="Li J."/>
            <person name="Wei F."/>
            <person name="Li H."/>
            <person name="Jian M."/>
            <person name="Li J."/>
            <person name="Zhang Z."/>
            <person name="Nielsen R."/>
            <person name="Li D."/>
            <person name="Gu W."/>
            <person name="Yang Z."/>
            <person name="Xuan Z."/>
            <person name="Ryder O.A."/>
            <person name="Leung F.C."/>
            <person name="Zhou Y."/>
            <person name="Cao J."/>
            <person name="Sun X."/>
            <person name="Fu Y."/>
            <person name="Fang X."/>
            <person name="Guo X."/>
            <person name="Wang B."/>
            <person name="Hou R."/>
            <person name="Shen F."/>
            <person name="Mu B."/>
            <person name="Ni P."/>
            <person name="Lin R."/>
            <person name="Qian W."/>
            <person name="Wang G."/>
            <person name="Yu C."/>
            <person name="Nie W."/>
            <person name="Wang J."/>
            <person name="Wu Z."/>
            <person name="Liang H."/>
            <person name="Min J."/>
            <person name="Wu Q."/>
            <person name="Cheng S."/>
            <person name="Ruan J."/>
            <person name="Wang M."/>
            <person name="Shi Z."/>
            <person name="Wen M."/>
            <person name="Liu B."/>
            <person name="Ren X."/>
            <person name="Zheng H."/>
            <person name="Dong D."/>
            <person name="Cook K."/>
            <person name="Shan G."/>
            <person name="Zhang H."/>
            <person name="Kosiol C."/>
            <person name="Xie X."/>
            <person name="Lu Z."/>
            <person name="Zheng H."/>
            <person name="Li Y."/>
            <person name="Steiner C.C."/>
            <person name="Lam T.T."/>
            <person name="Lin S."/>
            <person name="Zhang Q."/>
            <person name="Li G."/>
            <person name="Tian J."/>
            <person name="Gong T."/>
            <person name="Liu H."/>
            <person name="Zhang D."/>
            <person name="Fang L."/>
            <person name="Ye C."/>
            <person name="Zhang J."/>
            <person name="Hu W."/>
            <person name="Xu A."/>
            <person name="Ren Y."/>
            <person name="Zhang G."/>
            <person name="Bruford M.W."/>
            <person name="Li Q."/>
            <person name="Ma L."/>
            <person name="Guo Y."/>
            <person name="An N."/>
            <person name="Hu Y."/>
            <person name="Zheng Y."/>
            <person name="Shi Y."/>
            <person name="Li Z."/>
            <person name="Liu Q."/>
            <person name="Chen Y."/>
            <person name="Zhao J."/>
            <person name="Qu N."/>
            <person name="Zhao S."/>
            <person name="Tian F."/>
            <person name="Wang X."/>
            <person name="Wang H."/>
            <person name="Xu L."/>
            <person name="Liu X."/>
            <person name="Vinar T."/>
            <person name="Wang Y."/>
            <person name="Lam T.W."/>
            <person name="Yiu S.M."/>
            <person name="Liu S."/>
            <person name="Zhang H."/>
            <person name="Li D."/>
            <person name="Huang Y."/>
            <person name="Wang X."/>
            <person name="Yang G."/>
            <person name="Jiang Z."/>
            <person name="Wang J."/>
            <person name="Qin N."/>
            <person name="Li L."/>
            <person name="Li J."/>
            <person name="Bolund L."/>
            <person name="Kristiansen K."/>
            <person name="Wong G.K."/>
            <person name="Olson M."/>
            <person name="Zhang X."/>
            <person name="Li S."/>
            <person name="Yang H."/>
            <person name="Wang J."/>
            <person name="Wang J."/>
        </authorList>
    </citation>
    <scope>NUCLEOTIDE SEQUENCE [LARGE SCALE GENOMIC DNA]</scope>
</reference>
<sequence>DLNTPLSEIDRTPWQKLSKEKINKETRALNAILDQVDLIHIYRTPHPRTKEYSFYSNAHGTFSRIDHALGHKTGLSQYQKIEIIPCIFSDHNALKLELNHKEKPGRNSNTWRLRTILLKNDSINQEIKKQI</sequence>
<name>D2H2C8_AILME</name>
<feature type="non-terminal residue" evidence="1">
    <location>
        <position position="1"/>
    </location>
</feature>
<protein>
    <recommendedName>
        <fullName evidence="2">Endonuclease/exonuclease/phosphatase domain-containing protein</fullName>
    </recommendedName>
</protein>
<dbReference type="InterPro" id="IPR036691">
    <property type="entry name" value="Endo/exonu/phosph_ase_sf"/>
</dbReference>
<dbReference type="Gene3D" id="3.60.10.10">
    <property type="entry name" value="Endonuclease/exonuclease/phosphatase"/>
    <property type="match status" value="1"/>
</dbReference>
<evidence type="ECO:0000313" key="1">
    <source>
        <dbReference type="EMBL" id="EFB29126.1"/>
    </source>
</evidence>
<proteinExistence type="predicted"/>
<dbReference type="SUPFAM" id="SSF56219">
    <property type="entry name" value="DNase I-like"/>
    <property type="match status" value="1"/>
</dbReference>
<evidence type="ECO:0008006" key="2">
    <source>
        <dbReference type="Google" id="ProtNLM"/>
    </source>
</evidence>